<accession>A0A0C3Q7K9</accession>
<feature type="non-terminal residue" evidence="2">
    <location>
        <position position="1"/>
    </location>
</feature>
<keyword evidence="3" id="KW-1185">Reference proteome</keyword>
<sequence>IMKLAIERNEAKRNEYFVSIGQYQPEQLVFVDESAVDRRTPARRYGWAKSGQRARMHGHFVRDGILYTQIVEGSFSGETFFNFILNLLERMQPFPARNSVLVMDNCAIHKVEGIRELVEE</sequence>
<feature type="non-terminal residue" evidence="2">
    <location>
        <position position="120"/>
    </location>
</feature>
<evidence type="ECO:0000313" key="2">
    <source>
        <dbReference type="EMBL" id="KIO25610.1"/>
    </source>
</evidence>
<dbReference type="Gene3D" id="3.30.420.10">
    <property type="entry name" value="Ribonuclease H-like superfamily/Ribonuclease H"/>
    <property type="match status" value="1"/>
</dbReference>
<dbReference type="AlphaFoldDB" id="A0A0C3Q7K9"/>
<reference evidence="3" key="2">
    <citation type="submission" date="2015-01" db="EMBL/GenBank/DDBJ databases">
        <title>Evolutionary Origins and Diversification of the Mycorrhizal Mutualists.</title>
        <authorList>
            <consortium name="DOE Joint Genome Institute"/>
            <consortium name="Mycorrhizal Genomics Consortium"/>
            <person name="Kohler A."/>
            <person name="Kuo A."/>
            <person name="Nagy L.G."/>
            <person name="Floudas D."/>
            <person name="Copeland A."/>
            <person name="Barry K.W."/>
            <person name="Cichocki N."/>
            <person name="Veneault-Fourrey C."/>
            <person name="LaButti K."/>
            <person name="Lindquist E.A."/>
            <person name="Lipzen A."/>
            <person name="Lundell T."/>
            <person name="Morin E."/>
            <person name="Murat C."/>
            <person name="Riley R."/>
            <person name="Ohm R."/>
            <person name="Sun H."/>
            <person name="Tunlid A."/>
            <person name="Henrissat B."/>
            <person name="Grigoriev I.V."/>
            <person name="Hibbett D.S."/>
            <person name="Martin F."/>
        </authorList>
    </citation>
    <scope>NUCLEOTIDE SEQUENCE [LARGE SCALE GENOMIC DNA]</scope>
    <source>
        <strain evidence="3">MUT 4182</strain>
    </source>
</reference>
<dbReference type="PANTHER" id="PTHR46564">
    <property type="entry name" value="TRANSPOSASE"/>
    <property type="match status" value="1"/>
</dbReference>
<evidence type="ECO:0000259" key="1">
    <source>
        <dbReference type="Pfam" id="PF13358"/>
    </source>
</evidence>
<protein>
    <recommendedName>
        <fullName evidence="1">Tc1-like transposase DDE domain-containing protein</fullName>
    </recommendedName>
</protein>
<dbReference type="GO" id="GO:0003676">
    <property type="term" value="F:nucleic acid binding"/>
    <property type="evidence" value="ECO:0007669"/>
    <property type="project" value="InterPro"/>
</dbReference>
<dbReference type="InterPro" id="IPR038717">
    <property type="entry name" value="Tc1-like_DDE_dom"/>
</dbReference>
<dbReference type="InterPro" id="IPR036397">
    <property type="entry name" value="RNaseH_sf"/>
</dbReference>
<evidence type="ECO:0000313" key="3">
    <source>
        <dbReference type="Proteomes" id="UP000054248"/>
    </source>
</evidence>
<dbReference type="Pfam" id="PF13358">
    <property type="entry name" value="DDE_3"/>
    <property type="match status" value="1"/>
</dbReference>
<dbReference type="OrthoDB" id="2142724at2759"/>
<dbReference type="EMBL" id="KN823039">
    <property type="protein sequence ID" value="KIO25610.1"/>
    <property type="molecule type" value="Genomic_DNA"/>
</dbReference>
<feature type="domain" description="Tc1-like transposase DDE" evidence="1">
    <location>
        <begin position="27"/>
        <end position="120"/>
    </location>
</feature>
<name>A0A0C3Q7K9_9AGAM</name>
<reference evidence="2 3" key="1">
    <citation type="submission" date="2014-04" db="EMBL/GenBank/DDBJ databases">
        <authorList>
            <consortium name="DOE Joint Genome Institute"/>
            <person name="Kuo A."/>
            <person name="Girlanda M."/>
            <person name="Perotto S."/>
            <person name="Kohler A."/>
            <person name="Nagy L.G."/>
            <person name="Floudas D."/>
            <person name="Copeland A."/>
            <person name="Barry K.W."/>
            <person name="Cichocki N."/>
            <person name="Veneault-Fourrey C."/>
            <person name="LaButti K."/>
            <person name="Lindquist E.A."/>
            <person name="Lipzen A."/>
            <person name="Lundell T."/>
            <person name="Morin E."/>
            <person name="Murat C."/>
            <person name="Sun H."/>
            <person name="Tunlid A."/>
            <person name="Henrissat B."/>
            <person name="Grigoriev I.V."/>
            <person name="Hibbett D.S."/>
            <person name="Martin F."/>
            <person name="Nordberg H.P."/>
            <person name="Cantor M.N."/>
            <person name="Hua S.X."/>
        </authorList>
    </citation>
    <scope>NUCLEOTIDE SEQUENCE [LARGE SCALE GENOMIC DNA]</scope>
    <source>
        <strain evidence="2 3">MUT 4182</strain>
    </source>
</reference>
<dbReference type="STRING" id="1051891.A0A0C3Q7K9"/>
<dbReference type="Proteomes" id="UP000054248">
    <property type="component" value="Unassembled WGS sequence"/>
</dbReference>
<dbReference type="HOGENOM" id="CLU_056788_11_1_1"/>
<gene>
    <name evidence="2" type="ORF">M407DRAFT_54175</name>
</gene>
<organism evidence="2 3">
    <name type="scientific">Tulasnella calospora MUT 4182</name>
    <dbReference type="NCBI Taxonomy" id="1051891"/>
    <lineage>
        <taxon>Eukaryota</taxon>
        <taxon>Fungi</taxon>
        <taxon>Dikarya</taxon>
        <taxon>Basidiomycota</taxon>
        <taxon>Agaricomycotina</taxon>
        <taxon>Agaricomycetes</taxon>
        <taxon>Cantharellales</taxon>
        <taxon>Tulasnellaceae</taxon>
        <taxon>Tulasnella</taxon>
    </lineage>
</organism>
<dbReference type="PANTHER" id="PTHR46564:SF1">
    <property type="entry name" value="TRANSPOSASE"/>
    <property type="match status" value="1"/>
</dbReference>
<proteinExistence type="predicted"/>